<gene>
    <name evidence="1" type="ORF">9F5_54</name>
</gene>
<protein>
    <submittedName>
        <fullName evidence="1">Uncharacterized protein</fullName>
    </submittedName>
</protein>
<proteinExistence type="predicted"/>
<name>A0A2H4J9J6_9CAUD</name>
<reference evidence="1" key="1">
    <citation type="submission" date="2017-06" db="EMBL/GenBank/DDBJ databases">
        <title>Novel phages from South African skin metaviromes.</title>
        <authorList>
            <person name="van Zyl L.J."/>
            <person name="Abrahams Y."/>
            <person name="Stander E.A."/>
            <person name="Kirby B.M."/>
            <person name="Clavaud C."/>
            <person name="Farcet C."/>
            <person name="Breton L."/>
            <person name="Trindade M.I."/>
        </authorList>
    </citation>
    <scope>NUCLEOTIDE SEQUENCE</scope>
</reference>
<sequence>MFLDWCDTNGHPAALDSIEDYHLALVEYSRHLCSTADPERRNTPQRKLTVAMQSAEKFYPEHTHNVGIGIQHPGYSNNEKINTEVPSEDAFLPTLAGARGLFDSISAFMEGTQSVPVALKGFGHTYWFTSCYYPVMSESAILHYQTNKTPGRILSSIRRDVLNHVQATGNDASDGFQIVFDLLKDRGWIQDAANNEKLISLDRILTKTEQLQLCKVAHDCFLFMFILYTEGNESPVGAIPWDATSSVDTVIQSFRTIKWRSHTELDLSFEARFLVHFRAYLRIRETLVDGHDFKYLFGTFGRKNGPLPLDNGYSSTVGKQLRRLVDPNLTIFGFRELRAYHHHYKTTHHGIEAAAADANHTLGTALASYQAGNVADNIAQAGAFFTNLGLILASVEQQQAARTTQAGSCDGQLIPAKQLDEVSIQPNCRNFLGCLFCDSNLIHFNAQDAHKLLSMAYIIEQLRLIQISPTEHGQVFDLTLNKIYWIIKKMEGNPSLAAEITQIRIDVFEFENLTPYWQNKLRIFSEIGVL</sequence>
<organism evidence="1">
    <name type="scientific">uncultured Caudovirales phage</name>
    <dbReference type="NCBI Taxonomy" id="2100421"/>
    <lineage>
        <taxon>Viruses</taxon>
        <taxon>Duplodnaviria</taxon>
        <taxon>Heunggongvirae</taxon>
        <taxon>Uroviricota</taxon>
        <taxon>Caudoviricetes</taxon>
        <taxon>Peduoviridae</taxon>
        <taxon>Maltschvirus</taxon>
        <taxon>Maltschvirus maltsch</taxon>
    </lineage>
</organism>
<dbReference type="EMBL" id="MF417880">
    <property type="protein sequence ID" value="ASN68741.1"/>
    <property type="molecule type" value="Genomic_DNA"/>
</dbReference>
<evidence type="ECO:0000313" key="1">
    <source>
        <dbReference type="EMBL" id="ASN68741.1"/>
    </source>
</evidence>
<accession>A0A2H4J9J6</accession>